<comment type="caution">
    <text evidence="7">The sequence shown here is derived from an EMBL/GenBank/DDBJ whole genome shotgun (WGS) entry which is preliminary data.</text>
</comment>
<evidence type="ECO:0000256" key="5">
    <source>
        <dbReference type="SAM" id="MobiDB-lite"/>
    </source>
</evidence>
<dbReference type="Gene3D" id="6.10.140.2220">
    <property type="match status" value="1"/>
</dbReference>
<dbReference type="GO" id="GO:0008270">
    <property type="term" value="F:zinc ion binding"/>
    <property type="evidence" value="ECO:0007669"/>
    <property type="project" value="UniProtKB-KW"/>
</dbReference>
<evidence type="ECO:0000256" key="3">
    <source>
        <dbReference type="ARBA" id="ARBA00022833"/>
    </source>
</evidence>
<keyword evidence="3" id="KW-0862">Zinc</keyword>
<dbReference type="InterPro" id="IPR002893">
    <property type="entry name" value="Znf_MYND"/>
</dbReference>
<evidence type="ECO:0000256" key="2">
    <source>
        <dbReference type="ARBA" id="ARBA00022771"/>
    </source>
</evidence>
<protein>
    <recommendedName>
        <fullName evidence="6">MYND-type domain-containing protein</fullName>
    </recommendedName>
</protein>
<dbReference type="AlphaFoldDB" id="A0A4S9UXE5"/>
<dbReference type="Proteomes" id="UP000305064">
    <property type="component" value="Unassembled WGS sequence"/>
</dbReference>
<name>A0A4S9UXE5_AURPU</name>
<evidence type="ECO:0000259" key="6">
    <source>
        <dbReference type="PROSITE" id="PS50865"/>
    </source>
</evidence>
<keyword evidence="1" id="KW-0479">Metal-binding</keyword>
<dbReference type="EMBL" id="QZBJ01000001">
    <property type="protein sequence ID" value="THY79735.1"/>
    <property type="molecule type" value="Genomic_DNA"/>
</dbReference>
<feature type="domain" description="MYND-type" evidence="6">
    <location>
        <begin position="146"/>
        <end position="194"/>
    </location>
</feature>
<sequence>MAVINQPLITTPPEQRQPEPSTQDSPVMVSKTEPQVDSLTDDLSNVALSTNKSRDLDNTNANELFNRKPNVLVDNKIFPTKIDDQFDINLSASRSNCIADNKTSTGKLDDTSDTKPSTSDTKPSTYNPDDVFNDKISCSKSDKKKCTNCGNFNAKAHCAGCHKAPNIDGTPRIDVRYCTRECQKAHWSAHRVECKNLQARKALFRAAWLMQKIWHTVRRESFDNCVVKSEQIDGELLIHEGDYNLEPTKREAGFYREFPDHIFENEQDAESCLNLLYCTDSLSHMYMINSWLLKGTCADVKEISVRVDKAARNVRYTGPEWDRIFIHEILQVRLHSGETYVIDLTGAQYGWYDPITEWSTYKMNCTETSRIPPFGIDGDGPLGSRAQSMLVSTFSEPWSDRTDMQRAIPMFNECLKREFNKAFVQQVVSKFPRGSDVLKLPGPEFEAVEKGLLSKTKEITNNAAEKIDTILGVIQSEARIANRKLRESPGADTGEVLKQSLTKLAAFFNGEWSRDALTGRLTSISLKRFMEDLDYADKYMDGILPEQKLWGDLTLVKGLRHFS</sequence>
<dbReference type="Pfam" id="PF01753">
    <property type="entry name" value="zf-MYND"/>
    <property type="match status" value="1"/>
</dbReference>
<feature type="compositionally biased region" description="Polar residues" evidence="5">
    <location>
        <begin position="7"/>
        <end position="25"/>
    </location>
</feature>
<evidence type="ECO:0000256" key="4">
    <source>
        <dbReference type="PROSITE-ProRule" id="PRU00134"/>
    </source>
</evidence>
<keyword evidence="2 4" id="KW-0863">Zinc-finger</keyword>
<feature type="region of interest" description="Disordered" evidence="5">
    <location>
        <begin position="99"/>
        <end position="127"/>
    </location>
</feature>
<evidence type="ECO:0000256" key="1">
    <source>
        <dbReference type="ARBA" id="ARBA00022723"/>
    </source>
</evidence>
<gene>
    <name evidence="7" type="ORF">D6C94_00232</name>
</gene>
<evidence type="ECO:0000313" key="7">
    <source>
        <dbReference type="EMBL" id="THY79735.1"/>
    </source>
</evidence>
<proteinExistence type="predicted"/>
<feature type="compositionally biased region" description="Low complexity" evidence="5">
    <location>
        <begin position="114"/>
        <end position="125"/>
    </location>
</feature>
<organism evidence="7 8">
    <name type="scientific">Aureobasidium pullulans</name>
    <name type="common">Black yeast</name>
    <name type="synonym">Pullularia pullulans</name>
    <dbReference type="NCBI Taxonomy" id="5580"/>
    <lineage>
        <taxon>Eukaryota</taxon>
        <taxon>Fungi</taxon>
        <taxon>Dikarya</taxon>
        <taxon>Ascomycota</taxon>
        <taxon>Pezizomycotina</taxon>
        <taxon>Dothideomycetes</taxon>
        <taxon>Dothideomycetidae</taxon>
        <taxon>Dothideales</taxon>
        <taxon>Saccotheciaceae</taxon>
        <taxon>Aureobasidium</taxon>
    </lineage>
</organism>
<dbReference type="SUPFAM" id="SSF144232">
    <property type="entry name" value="HIT/MYND zinc finger-like"/>
    <property type="match status" value="1"/>
</dbReference>
<reference evidence="7 8" key="1">
    <citation type="submission" date="2018-10" db="EMBL/GenBank/DDBJ databases">
        <title>Fifty Aureobasidium pullulans genomes reveal a recombining polyextremotolerant generalist.</title>
        <authorList>
            <person name="Gostincar C."/>
            <person name="Turk M."/>
            <person name="Zajc J."/>
            <person name="Gunde-Cimerman N."/>
        </authorList>
    </citation>
    <scope>NUCLEOTIDE SEQUENCE [LARGE SCALE GENOMIC DNA]</scope>
    <source>
        <strain evidence="7 8">EXF-4256</strain>
    </source>
</reference>
<feature type="region of interest" description="Disordered" evidence="5">
    <location>
        <begin position="1"/>
        <end position="39"/>
    </location>
</feature>
<evidence type="ECO:0000313" key="8">
    <source>
        <dbReference type="Proteomes" id="UP000305064"/>
    </source>
</evidence>
<accession>A0A4S9UXE5</accession>
<dbReference type="PROSITE" id="PS50865">
    <property type="entry name" value="ZF_MYND_2"/>
    <property type="match status" value="1"/>
</dbReference>